<evidence type="ECO:0008006" key="4">
    <source>
        <dbReference type="Google" id="ProtNLM"/>
    </source>
</evidence>
<dbReference type="Proteomes" id="UP000001197">
    <property type="component" value="Chromosome 7"/>
</dbReference>
<feature type="compositionally biased region" description="Basic and acidic residues" evidence="1">
    <location>
        <begin position="58"/>
        <end position="70"/>
    </location>
</feature>
<proteinExistence type="predicted"/>
<feature type="region of interest" description="Disordered" evidence="1">
    <location>
        <begin position="1"/>
        <end position="157"/>
    </location>
</feature>
<feature type="compositionally biased region" description="Basic residues" evidence="1">
    <location>
        <begin position="224"/>
        <end position="246"/>
    </location>
</feature>
<feature type="compositionally biased region" description="Polar residues" evidence="1">
    <location>
        <begin position="345"/>
        <end position="356"/>
    </location>
</feature>
<dbReference type="eggNOG" id="ENOG502SVSK">
    <property type="taxonomic scope" value="Eukaryota"/>
</dbReference>
<feature type="compositionally biased region" description="Basic residues" evidence="1">
    <location>
        <begin position="72"/>
        <end position="87"/>
    </location>
</feature>
<protein>
    <recommendedName>
        <fullName evidence="4">Caspase domain-containing protein</fullName>
    </recommendedName>
</protein>
<keyword evidence="3" id="KW-1185">Reference proteome</keyword>
<sequence>MTRHHRHYREGGRDQEPYEYGWDPISIPGAALPPVPVDIPIPAPAPSPPGSLVSFTPPHRDHADHSDSGSRSRSRSRSKSKSSRRRGFSPTPSTTPPNPRPVSRRSVTGRSMIGMPTAATVIGSGYREKGWDYDEVDTPRTPRQRHRDFEKGGYFEDRGTANLKSRWDRTSQLHSAVLIPPPSSGYRHARSRSLSISRTSPSSSVSSSPEFFGIGGFPPIRTSEHRHRKDNKHHNHHAPSKKHHPRSSQPQPWYQHDVASHSSPRVALAEAGWPLTTSRPVSRSPPTHEPYVQEYSRYGHHGSAGQNGSREYRPQHFGGYVSVDNLHHFPEKNDLRMGLQRMGLASTSALTEPNTNRTRRKVTGTARKRSESSSRVAETDDGVRERLPPTGQQYKEVHCLILTWSFHDLRAEDYMAPPAADYISLEDESERLIKTLKNYGWQVSEHHIDMNRPVESTTARLNKFCQLASDDVLLVVYYHGHGSLDEDNELVFSSHDHPENSEWAKKAAADLYSELLSRQNGGHGQNKAAFEALMKNERYRPISHLPWSTLRQPLLTCPSDVLFILDCCAAGGANLPSSSIPQSNTYTKHLFAACGFESSTSDDMTATLCNILDDNAAQGANKTVLTTKRLHQLIEESLQKKNNGVGTSQPIFKQLLPLDPERKIHLPNLGNHPKGRGRRSRRGSQSHANMKMVTVNRRGSEESMNGMMVHGVHLGMGMVRREGSVRGYVLA</sequence>
<evidence type="ECO:0000313" key="2">
    <source>
        <dbReference type="EMBL" id="CDP32783.1"/>
    </source>
</evidence>
<feature type="region of interest" description="Disordered" evidence="1">
    <location>
        <begin position="345"/>
        <end position="388"/>
    </location>
</feature>
<feature type="compositionally biased region" description="Basic and acidic residues" evidence="1">
    <location>
        <begin position="126"/>
        <end position="140"/>
    </location>
</feature>
<dbReference type="AlphaFoldDB" id="A0A090DD35"/>
<feature type="compositionally biased region" description="Basic and acidic residues" evidence="1">
    <location>
        <begin position="147"/>
        <end position="157"/>
    </location>
</feature>
<dbReference type="EMBL" id="FO904942">
    <property type="protein sequence ID" value="CDP32783.1"/>
    <property type="molecule type" value="Genomic_DNA"/>
</dbReference>
<accession>A0A090DD35</accession>
<reference evidence="3" key="2">
    <citation type="journal article" date="2014" name="Genetics">
        <title>Maintaining two mating types: Structure of the mating type locus and its role in heterokaryosis in Podospora anserina.</title>
        <authorList>
            <person name="Grognet P."/>
            <person name="Bidard F."/>
            <person name="Kuchly C."/>
            <person name="Tong L.C.H."/>
            <person name="Coppin E."/>
            <person name="Benkhali J.A."/>
            <person name="Couloux A."/>
            <person name="Wincker P."/>
            <person name="Debuchy R."/>
            <person name="Silar P."/>
        </authorList>
    </citation>
    <scope>GENOME REANNOTATION</scope>
    <source>
        <strain evidence="3">S / ATCC MYA-4624 / DSM 980 / FGSC 10383</strain>
    </source>
</reference>
<feature type="compositionally biased region" description="Basic residues" evidence="1">
    <location>
        <begin position="673"/>
        <end position="684"/>
    </location>
</feature>
<feature type="compositionally biased region" description="Basic and acidic residues" evidence="1">
    <location>
        <begin position="368"/>
        <end position="387"/>
    </location>
</feature>
<feature type="compositionally biased region" description="Low complexity" evidence="1">
    <location>
        <begin position="192"/>
        <end position="208"/>
    </location>
</feature>
<name>A0A090DD35_PODAN</name>
<organism evidence="2 3">
    <name type="scientific">Podospora anserina (strain S / ATCC MYA-4624 / DSM 980 / FGSC 10383)</name>
    <name type="common">Pleurage anserina</name>
    <dbReference type="NCBI Taxonomy" id="515849"/>
    <lineage>
        <taxon>Eukaryota</taxon>
        <taxon>Fungi</taxon>
        <taxon>Dikarya</taxon>
        <taxon>Ascomycota</taxon>
        <taxon>Pezizomycotina</taxon>
        <taxon>Sordariomycetes</taxon>
        <taxon>Sordariomycetidae</taxon>
        <taxon>Sordariales</taxon>
        <taxon>Podosporaceae</taxon>
        <taxon>Podospora</taxon>
        <taxon>Podospora anserina</taxon>
    </lineage>
</organism>
<dbReference type="Gene3D" id="3.40.50.1460">
    <property type="match status" value="1"/>
</dbReference>
<feature type="compositionally biased region" description="Polar residues" evidence="1">
    <location>
        <begin position="275"/>
        <end position="285"/>
    </location>
</feature>
<evidence type="ECO:0000256" key="1">
    <source>
        <dbReference type="SAM" id="MobiDB-lite"/>
    </source>
</evidence>
<feature type="region of interest" description="Disordered" evidence="1">
    <location>
        <begin position="663"/>
        <end position="691"/>
    </location>
</feature>
<dbReference type="InParanoid" id="A0A090DD35"/>
<feature type="region of interest" description="Disordered" evidence="1">
    <location>
        <begin position="177"/>
        <end position="316"/>
    </location>
</feature>
<feature type="compositionally biased region" description="Pro residues" evidence="1">
    <location>
        <begin position="31"/>
        <end position="49"/>
    </location>
</feature>
<reference evidence="2 3" key="1">
    <citation type="journal article" date="2008" name="Genome Biol.">
        <title>The genome sequence of the model ascomycete fungus Podospora anserina.</title>
        <authorList>
            <person name="Espagne E."/>
            <person name="Lespinet O."/>
            <person name="Malagnac F."/>
            <person name="Da Silva C."/>
            <person name="Jaillon O."/>
            <person name="Porcel B.M."/>
            <person name="Couloux A."/>
            <person name="Aury J.-M."/>
            <person name="Segurens B."/>
            <person name="Poulain J."/>
            <person name="Anthouard V."/>
            <person name="Grossetete S."/>
            <person name="Khalili H."/>
            <person name="Coppin E."/>
            <person name="Dequard-Chablat M."/>
            <person name="Picard M."/>
            <person name="Contamine V."/>
            <person name="Arnaise S."/>
            <person name="Bourdais A."/>
            <person name="Berteaux-Lecellier V."/>
            <person name="Gautheret D."/>
            <person name="de Vries R.P."/>
            <person name="Battaglia E."/>
            <person name="Coutinho P.M."/>
            <person name="Danchin E.G.J."/>
            <person name="Henrissat B."/>
            <person name="El Khoury R."/>
            <person name="Sainsard-Chanet A."/>
            <person name="Boivin A."/>
            <person name="Pinan-Lucarre B."/>
            <person name="Sellem C.H."/>
            <person name="Debuchy R."/>
            <person name="Wincker P."/>
            <person name="Weissenbach J."/>
            <person name="Silar P."/>
        </authorList>
    </citation>
    <scope>NUCLEOTIDE SEQUENCE [LARGE SCALE GENOMIC DNA]</scope>
    <source>
        <strain evidence="3">S / ATCC MYA-4624 / DSM 980 / FGSC 10383</strain>
    </source>
</reference>
<evidence type="ECO:0000313" key="3">
    <source>
        <dbReference type="Proteomes" id="UP000001197"/>
    </source>
</evidence>